<dbReference type="AlphaFoldDB" id="A0A2V2LGH4"/>
<dbReference type="Gene3D" id="3.30.420.40">
    <property type="match status" value="2"/>
</dbReference>
<dbReference type="InterPro" id="IPR018485">
    <property type="entry name" value="FGGY_C"/>
</dbReference>
<dbReference type="OrthoDB" id="9805576at2"/>
<keyword evidence="2 6" id="KW-0808">Transferase</keyword>
<evidence type="ECO:0000256" key="3">
    <source>
        <dbReference type="ARBA" id="ARBA00022741"/>
    </source>
</evidence>
<keyword evidence="3 6" id="KW-0547">Nucleotide-binding</keyword>
<dbReference type="Pfam" id="PF02782">
    <property type="entry name" value="FGGY_C"/>
    <property type="match status" value="1"/>
</dbReference>
<evidence type="ECO:0000256" key="2">
    <source>
        <dbReference type="ARBA" id="ARBA00022679"/>
    </source>
</evidence>
<evidence type="ECO:0000313" key="11">
    <source>
        <dbReference type="Proteomes" id="UP000245680"/>
    </source>
</evidence>
<sequence>MYLGLDLGTSGIKALLIDDAQRVVDEASAPLEVQRPAPGWSEQRPADWITAATAALDALAARRDLSGVRGVGLSGHMHGATLLDASDNVLRPCILWNDTRAHAEAAALDADPAFRAVSGNVVFPGFTAPKLVWVRDAEPEIFRRTARVLLPKDYLRLWLTGETVSEPSDAAGTSWLDTGARDWSDELLGACGLGREHMPRLVEGSAPSGGLRREVADLWGLAPGTVVAGGGGDNAASAIGVGAVGAGRGFVSLGTSGVLFAASDAYSPAPETSVHTFCHAVPDTWHQMGVILSATDSLNWYAGLVGKDAASLTGALGPLQAPGRALFLPYLGGERTPHNDAAVRGALIGLEHGTDTAAGTRAVLEGVAHAFRDNLDALRATGTRIDSLIAVGGGSRSAYWLQAIATALDLPVDVPEAGDFGAALGAARLGMMAATGAGSEIATPPKIARTVAPDARLRAAFADAHGRYRQTYTALKELS</sequence>
<dbReference type="EMBL" id="QGKU01000038">
    <property type="protein sequence ID" value="PWR02287.1"/>
    <property type="molecule type" value="Genomic_DNA"/>
</dbReference>
<dbReference type="GO" id="GO:0005524">
    <property type="term" value="F:ATP binding"/>
    <property type="evidence" value="ECO:0007669"/>
    <property type="project" value="UniProtKB-UniRule"/>
</dbReference>
<dbReference type="GO" id="GO:0005998">
    <property type="term" value="P:xylulose catabolic process"/>
    <property type="evidence" value="ECO:0007669"/>
    <property type="project" value="UniProtKB-UniRule"/>
</dbReference>
<feature type="site" description="Important for activity" evidence="6">
    <location>
        <position position="6"/>
    </location>
</feature>
<keyword evidence="5 6" id="KW-0067">ATP-binding</keyword>
<feature type="active site" description="Proton acceptor" evidence="6">
    <location>
        <position position="233"/>
    </location>
</feature>
<comment type="similarity">
    <text evidence="1 6 7">Belongs to the FGGY kinase family.</text>
</comment>
<dbReference type="GO" id="GO:0004856">
    <property type="term" value="F:D-xylulokinase activity"/>
    <property type="evidence" value="ECO:0007669"/>
    <property type="project" value="UniProtKB-UniRule"/>
</dbReference>
<dbReference type="InterPro" id="IPR018484">
    <property type="entry name" value="FGGY_N"/>
</dbReference>
<evidence type="ECO:0000259" key="9">
    <source>
        <dbReference type="Pfam" id="PF02782"/>
    </source>
</evidence>
<feature type="domain" description="Carbohydrate kinase FGGY N-terminal" evidence="8">
    <location>
        <begin position="1"/>
        <end position="240"/>
    </location>
</feature>
<dbReference type="PANTHER" id="PTHR43095">
    <property type="entry name" value="SUGAR KINASE"/>
    <property type="match status" value="1"/>
</dbReference>
<evidence type="ECO:0000256" key="6">
    <source>
        <dbReference type="HAMAP-Rule" id="MF_02220"/>
    </source>
</evidence>
<gene>
    <name evidence="6 7 10" type="primary">xylB</name>
    <name evidence="10" type="ORF">DKT77_12085</name>
</gene>
<protein>
    <recommendedName>
        <fullName evidence="6 7">Xylulose kinase</fullName>
        <shortName evidence="6 7">Xylulokinase</shortName>
        <ecNumber evidence="6 7">2.7.1.17</ecNumber>
    </recommendedName>
</protein>
<accession>A0A2V2LGH4</accession>
<dbReference type="NCBIfam" id="TIGR01312">
    <property type="entry name" value="XylB"/>
    <property type="match status" value="1"/>
</dbReference>
<dbReference type="InterPro" id="IPR050406">
    <property type="entry name" value="FGGY_Carb_Kinase"/>
</dbReference>
<evidence type="ECO:0000256" key="4">
    <source>
        <dbReference type="ARBA" id="ARBA00022777"/>
    </source>
</evidence>
<keyword evidence="11" id="KW-1185">Reference proteome</keyword>
<feature type="domain" description="Carbohydrate kinase FGGY C-terminal" evidence="9">
    <location>
        <begin position="250"/>
        <end position="434"/>
    </location>
</feature>
<evidence type="ECO:0000256" key="7">
    <source>
        <dbReference type="RuleBase" id="RU364073"/>
    </source>
</evidence>
<dbReference type="Pfam" id="PF00370">
    <property type="entry name" value="FGGY_N"/>
    <property type="match status" value="1"/>
</dbReference>
<comment type="function">
    <text evidence="6">Catalyzes the phosphorylation of D-xylulose to D-xylulose 5-phosphate.</text>
</comment>
<dbReference type="RefSeq" id="WP_109811955.1">
    <property type="nucleotide sequence ID" value="NZ_QGKU01000038.1"/>
</dbReference>
<dbReference type="PANTHER" id="PTHR43095:SF6">
    <property type="entry name" value="XYLULOSE KINASE"/>
    <property type="match status" value="1"/>
</dbReference>
<feature type="binding site" evidence="6">
    <location>
        <begin position="77"/>
        <end position="78"/>
    </location>
    <ligand>
        <name>substrate</name>
    </ligand>
</feature>
<dbReference type="HAMAP" id="MF_02220">
    <property type="entry name" value="XylB"/>
    <property type="match status" value="1"/>
</dbReference>
<dbReference type="CDD" id="cd07808">
    <property type="entry name" value="ASKHA_NBD_FGGY_EcXK-like"/>
    <property type="match status" value="1"/>
</dbReference>
<evidence type="ECO:0000256" key="1">
    <source>
        <dbReference type="ARBA" id="ARBA00009156"/>
    </source>
</evidence>
<dbReference type="Proteomes" id="UP000245680">
    <property type="component" value="Unassembled WGS sequence"/>
</dbReference>
<organism evidence="10 11">
    <name type="scientific">Meridianimarinicoccus roseus</name>
    <dbReference type="NCBI Taxonomy" id="2072018"/>
    <lineage>
        <taxon>Bacteria</taxon>
        <taxon>Pseudomonadati</taxon>
        <taxon>Pseudomonadota</taxon>
        <taxon>Alphaproteobacteria</taxon>
        <taxon>Rhodobacterales</taxon>
        <taxon>Paracoccaceae</taxon>
        <taxon>Meridianimarinicoccus</taxon>
    </lineage>
</organism>
<dbReference type="EC" id="2.7.1.17" evidence="6 7"/>
<proteinExistence type="inferred from homology"/>
<evidence type="ECO:0000259" key="8">
    <source>
        <dbReference type="Pfam" id="PF00370"/>
    </source>
</evidence>
<dbReference type="GO" id="GO:0042732">
    <property type="term" value="P:D-xylose metabolic process"/>
    <property type="evidence" value="ECO:0007669"/>
    <property type="project" value="UniProtKB-KW"/>
</dbReference>
<keyword evidence="6 7" id="KW-0859">Xylose metabolism</keyword>
<keyword evidence="4 6" id="KW-0418">Kinase</keyword>
<evidence type="ECO:0000256" key="5">
    <source>
        <dbReference type="ARBA" id="ARBA00022840"/>
    </source>
</evidence>
<dbReference type="InterPro" id="IPR006000">
    <property type="entry name" value="Xylulokinase"/>
</dbReference>
<comment type="catalytic activity">
    <reaction evidence="6 7">
        <text>D-xylulose + ATP = D-xylulose 5-phosphate + ADP + H(+)</text>
        <dbReference type="Rhea" id="RHEA:10964"/>
        <dbReference type="ChEBI" id="CHEBI:15378"/>
        <dbReference type="ChEBI" id="CHEBI:17140"/>
        <dbReference type="ChEBI" id="CHEBI:30616"/>
        <dbReference type="ChEBI" id="CHEBI:57737"/>
        <dbReference type="ChEBI" id="CHEBI:456216"/>
        <dbReference type="EC" id="2.7.1.17"/>
    </reaction>
</comment>
<name>A0A2V2LGH4_9RHOB</name>
<dbReference type="InterPro" id="IPR043129">
    <property type="entry name" value="ATPase_NBD"/>
</dbReference>
<keyword evidence="6 7" id="KW-0119">Carbohydrate metabolism</keyword>
<reference evidence="10 11" key="1">
    <citation type="submission" date="2018-05" db="EMBL/GenBank/DDBJ databases">
        <title>Rhodobacteraceae gen. nov., sp. nov. isolated from sea water.</title>
        <authorList>
            <person name="Ren Y."/>
        </authorList>
    </citation>
    <scope>NUCLEOTIDE SEQUENCE [LARGE SCALE GENOMIC DNA]</scope>
    <source>
        <strain evidence="10 11">TG-679</strain>
    </source>
</reference>
<evidence type="ECO:0000313" key="10">
    <source>
        <dbReference type="EMBL" id="PWR02287.1"/>
    </source>
</evidence>
<comment type="caution">
    <text evidence="10">The sequence shown here is derived from an EMBL/GenBank/DDBJ whole genome shotgun (WGS) entry which is preliminary data.</text>
</comment>
<dbReference type="SUPFAM" id="SSF53067">
    <property type="entry name" value="Actin-like ATPase domain"/>
    <property type="match status" value="2"/>
</dbReference>
<dbReference type="InterPro" id="IPR000577">
    <property type="entry name" value="Carb_kinase_FGGY"/>
</dbReference>
<dbReference type="PIRSF" id="PIRSF000538">
    <property type="entry name" value="GlpK"/>
    <property type="match status" value="1"/>
</dbReference>